<feature type="region of interest" description="Disordered" evidence="6">
    <location>
        <begin position="1"/>
        <end position="27"/>
    </location>
</feature>
<dbReference type="OrthoDB" id="1926382at2759"/>
<comment type="subcellular location">
    <subcellularLocation>
        <location evidence="1 5">Nucleus</location>
    </subcellularLocation>
</comment>
<dbReference type="InterPro" id="IPR036638">
    <property type="entry name" value="HLH_DNA-bd_sf"/>
</dbReference>
<evidence type="ECO:0000256" key="6">
    <source>
        <dbReference type="SAM" id="MobiDB-lite"/>
    </source>
</evidence>
<dbReference type="Pfam" id="PF14215">
    <property type="entry name" value="bHLH-MYC_N"/>
    <property type="match status" value="1"/>
</dbReference>
<evidence type="ECO:0000256" key="3">
    <source>
        <dbReference type="ARBA" id="ARBA00023163"/>
    </source>
</evidence>
<keyword evidence="10" id="KW-1185">Reference proteome</keyword>
<feature type="region of interest" description="Disordered" evidence="6">
    <location>
        <begin position="235"/>
        <end position="259"/>
    </location>
</feature>
<evidence type="ECO:0000313" key="9">
    <source>
        <dbReference type="EMBL" id="CAA0836235.1"/>
    </source>
</evidence>
<dbReference type="PROSITE" id="PS50888">
    <property type="entry name" value="BHLH"/>
    <property type="match status" value="1"/>
</dbReference>
<gene>
    <name evidence="9" type="ORF">SHERM_03345</name>
</gene>
<evidence type="ECO:0000256" key="1">
    <source>
        <dbReference type="ARBA" id="ARBA00004123"/>
    </source>
</evidence>
<keyword evidence="4 5" id="KW-0539">Nucleus</keyword>
<dbReference type="Pfam" id="PF00010">
    <property type="entry name" value="HLH"/>
    <property type="match status" value="1"/>
</dbReference>
<dbReference type="InterPro" id="IPR025610">
    <property type="entry name" value="MYC/MYB_N"/>
</dbReference>
<keyword evidence="7" id="KW-0812">Transmembrane</keyword>
<dbReference type="Proteomes" id="UP001153555">
    <property type="component" value="Unassembled WGS sequence"/>
</dbReference>
<feature type="compositionally biased region" description="Low complexity" evidence="6">
    <location>
        <begin position="12"/>
        <end position="22"/>
    </location>
</feature>
<dbReference type="InterPro" id="IPR045084">
    <property type="entry name" value="AIB/MYC-like"/>
</dbReference>
<protein>
    <recommendedName>
        <fullName evidence="5">Transcription factor</fullName>
        <shortName evidence="5">bHLH transcription factor</shortName>
    </recommendedName>
    <alternativeName>
        <fullName evidence="5">Basic helix-loop-helix protein</fullName>
    </alternativeName>
</protein>
<dbReference type="SUPFAM" id="SSF47459">
    <property type="entry name" value="HLH, helix-loop-helix DNA-binding domain"/>
    <property type="match status" value="1"/>
</dbReference>
<keyword evidence="7" id="KW-1133">Transmembrane helix</keyword>
<proteinExistence type="predicted"/>
<comment type="caution">
    <text evidence="9">The sequence shown here is derived from an EMBL/GenBank/DDBJ whole genome shotgun (WGS) entry which is preliminary data.</text>
</comment>
<evidence type="ECO:0000259" key="8">
    <source>
        <dbReference type="PROSITE" id="PS50888"/>
    </source>
</evidence>
<evidence type="ECO:0000313" key="10">
    <source>
        <dbReference type="Proteomes" id="UP001153555"/>
    </source>
</evidence>
<evidence type="ECO:0000256" key="5">
    <source>
        <dbReference type="RuleBase" id="RU369104"/>
    </source>
</evidence>
<keyword evidence="7" id="KW-0472">Membrane</keyword>
<accession>A0A9N7NSR6</accession>
<organism evidence="9 10">
    <name type="scientific">Striga hermonthica</name>
    <name type="common">Purple witchweed</name>
    <name type="synonym">Buchnera hermonthica</name>
    <dbReference type="NCBI Taxonomy" id="68872"/>
    <lineage>
        <taxon>Eukaryota</taxon>
        <taxon>Viridiplantae</taxon>
        <taxon>Streptophyta</taxon>
        <taxon>Embryophyta</taxon>
        <taxon>Tracheophyta</taxon>
        <taxon>Spermatophyta</taxon>
        <taxon>Magnoliopsida</taxon>
        <taxon>eudicotyledons</taxon>
        <taxon>Gunneridae</taxon>
        <taxon>Pentapetalae</taxon>
        <taxon>asterids</taxon>
        <taxon>lamiids</taxon>
        <taxon>Lamiales</taxon>
        <taxon>Orobanchaceae</taxon>
        <taxon>Buchnereae</taxon>
        <taxon>Striga</taxon>
    </lineage>
</organism>
<reference evidence="9" key="1">
    <citation type="submission" date="2019-12" db="EMBL/GenBank/DDBJ databases">
        <authorList>
            <person name="Scholes J."/>
        </authorList>
    </citation>
    <scope>NUCLEOTIDE SEQUENCE</scope>
</reference>
<feature type="transmembrane region" description="Helical" evidence="7">
    <location>
        <begin position="437"/>
        <end position="458"/>
    </location>
</feature>
<feature type="domain" description="BHLH" evidence="8">
    <location>
        <begin position="248"/>
        <end position="297"/>
    </location>
</feature>
<dbReference type="InterPro" id="IPR011598">
    <property type="entry name" value="bHLH_dom"/>
</dbReference>
<dbReference type="GO" id="GO:0000976">
    <property type="term" value="F:transcription cis-regulatory region binding"/>
    <property type="evidence" value="ECO:0007669"/>
    <property type="project" value="TreeGrafter"/>
</dbReference>
<keyword evidence="3 5" id="KW-0804">Transcription</keyword>
<dbReference type="GO" id="GO:0046983">
    <property type="term" value="F:protein dimerization activity"/>
    <property type="evidence" value="ECO:0007669"/>
    <property type="project" value="InterPro"/>
</dbReference>
<keyword evidence="2 5" id="KW-0805">Transcription regulation</keyword>
<dbReference type="AlphaFoldDB" id="A0A9N7NSR6"/>
<dbReference type="SMART" id="SM00353">
    <property type="entry name" value="HLH"/>
    <property type="match status" value="1"/>
</dbReference>
<evidence type="ECO:0000256" key="7">
    <source>
        <dbReference type="SAM" id="Phobius"/>
    </source>
</evidence>
<dbReference type="EMBL" id="CACSLK010030184">
    <property type="protein sequence ID" value="CAA0836235.1"/>
    <property type="molecule type" value="Genomic_DNA"/>
</dbReference>
<evidence type="ECO:0000256" key="2">
    <source>
        <dbReference type="ARBA" id="ARBA00023015"/>
    </source>
</evidence>
<dbReference type="PANTHER" id="PTHR11514">
    <property type="entry name" value="MYC"/>
    <property type="match status" value="1"/>
</dbReference>
<dbReference type="PANTHER" id="PTHR11514:SF40">
    <property type="entry name" value="TRANSCRIPTION FACTOR BHLH14"/>
    <property type="match status" value="1"/>
</dbReference>
<name>A0A9N7NSR6_STRHE</name>
<evidence type="ECO:0000256" key="4">
    <source>
        <dbReference type="ARBA" id="ARBA00023242"/>
    </source>
</evidence>
<feature type="compositionally biased region" description="Basic residues" evidence="6">
    <location>
        <begin position="235"/>
        <end position="244"/>
    </location>
</feature>
<dbReference type="CDD" id="cd11449">
    <property type="entry name" value="bHLH_AtAIB_like"/>
    <property type="match status" value="1"/>
</dbReference>
<dbReference type="GO" id="GO:0005634">
    <property type="term" value="C:nucleus"/>
    <property type="evidence" value="ECO:0007669"/>
    <property type="project" value="UniProtKB-SubCell"/>
</dbReference>
<dbReference type="Gene3D" id="4.10.280.10">
    <property type="entry name" value="Helix-loop-helix DNA-binding domain"/>
    <property type="match status" value="1"/>
</dbReference>
<dbReference type="GO" id="GO:0003700">
    <property type="term" value="F:DNA-binding transcription factor activity"/>
    <property type="evidence" value="ECO:0007669"/>
    <property type="project" value="InterPro"/>
</dbReference>
<feature type="compositionally biased region" description="Polar residues" evidence="6">
    <location>
        <begin position="1"/>
        <end position="11"/>
    </location>
</feature>
<sequence length="492" mass="54069">MDEFTNIPQINSSSSTPVSHNSQQPPQKKLQYILQAQPDCWAYAILWQSSKDDSGRISLTWADGYFQGTKADSGSGLQPERRKVMRGIQALIGPETPTPAASDVTDAEWFYVMSLAQSIPPGEGIVGRAFGSGSLVWLTGANQLRLYNCHRAREAQVHGMHTMVCIPTPSGAGVLELGSDSAIPENWALVHLVRTTFDGGEKIISFANKSLSSEQSDSEQCQFLVDEAEPIEHRVRKKRGRKPGVGREGPLNHVEAERQRREKLNHRFYALRSVVPNVSRMDKASLLSDAVSYINELRTRVDDLESRLHGRTIKAEAPDGQGSQSTCTASSSGQRVEVEVKIVGPDGMIRVQSGNEDHPGARLMGAVRDLELTVHHASMSCVNGLMMQDVVVRLPQGLRGEAALREALLRRSEIRAWVLTGFKLSLKLSGWVRRRGLSPLSVVSTVVVLGAVLGLFAVRYKPIGLRPRSLSDKDSWASYLMGATDVDAQQHY</sequence>